<name>A0ABW8JLL5_9GAMM</name>
<reference evidence="5 6" key="1">
    <citation type="submission" date="2020-10" db="EMBL/GenBank/DDBJ databases">
        <title>Phylogeny of dyella-like bacteria.</title>
        <authorList>
            <person name="Fu J."/>
        </authorList>
    </citation>
    <scope>NUCLEOTIDE SEQUENCE [LARGE SCALE GENOMIC DNA]</scope>
    <source>
        <strain evidence="5 6">JP1</strain>
    </source>
</reference>
<evidence type="ECO:0000256" key="1">
    <source>
        <dbReference type="ARBA" id="ARBA00023015"/>
    </source>
</evidence>
<gene>
    <name evidence="5" type="ORF">ISP15_16870</name>
</gene>
<dbReference type="InterPro" id="IPR050204">
    <property type="entry name" value="AraC_XylS_family_regulators"/>
</dbReference>
<proteinExistence type="predicted"/>
<dbReference type="EMBL" id="JADIKJ010000022">
    <property type="protein sequence ID" value="MFK2902013.1"/>
    <property type="molecule type" value="Genomic_DNA"/>
</dbReference>
<evidence type="ECO:0000313" key="6">
    <source>
        <dbReference type="Proteomes" id="UP001620461"/>
    </source>
</evidence>
<evidence type="ECO:0000313" key="5">
    <source>
        <dbReference type="EMBL" id="MFK2902013.1"/>
    </source>
</evidence>
<keyword evidence="1" id="KW-0805">Transcription regulation</keyword>
<keyword evidence="3" id="KW-0804">Transcription</keyword>
<dbReference type="PANTHER" id="PTHR46796:SF7">
    <property type="entry name" value="ARAC FAMILY TRANSCRIPTIONAL REGULATOR"/>
    <property type="match status" value="1"/>
</dbReference>
<dbReference type="InterPro" id="IPR032783">
    <property type="entry name" value="AraC_lig"/>
</dbReference>
<protein>
    <submittedName>
        <fullName evidence="5">AraC family transcriptional regulator</fullName>
    </submittedName>
</protein>
<evidence type="ECO:0000259" key="4">
    <source>
        <dbReference type="PROSITE" id="PS01124"/>
    </source>
</evidence>
<dbReference type="RefSeq" id="WP_404548966.1">
    <property type="nucleotide sequence ID" value="NZ_JADIKJ010000022.1"/>
</dbReference>
<dbReference type="Gene3D" id="1.10.10.60">
    <property type="entry name" value="Homeodomain-like"/>
    <property type="match status" value="2"/>
</dbReference>
<feature type="domain" description="HTH araC/xylS-type" evidence="4">
    <location>
        <begin position="204"/>
        <end position="302"/>
    </location>
</feature>
<dbReference type="PROSITE" id="PS01124">
    <property type="entry name" value="HTH_ARAC_FAMILY_2"/>
    <property type="match status" value="1"/>
</dbReference>
<dbReference type="Proteomes" id="UP001620461">
    <property type="component" value="Unassembled WGS sequence"/>
</dbReference>
<dbReference type="Pfam" id="PF12833">
    <property type="entry name" value="HTH_18"/>
    <property type="match status" value="1"/>
</dbReference>
<sequence length="309" mass="34042">MEALPMYVEHHPVLADRPRLTSVEPALESLLNQSMLRIDAVADMHRCGTWFMDEPRYPCGLFHLVGVGHCTVESAALATPLQLETGDLIVFPHGDAHRLSASMQDEAALSTSLICGELRFSSHAYHPLSHALPSCFVVRAAQAAPIFRNLSMMMVEVVNSGLPGRQLLLNKLADTLFSLAVCDYANRNSDRRGLFAALADTRICKVLQAVHESPGHPWTMQSMASLACMSRSAFAERFAQLMKMPPMQYVTQWRVNVAERLLRDRQLSVAAIAGQLGYGSEAAFRRLFKRVSGICPGRIRAGGETPVLN</sequence>
<keyword evidence="6" id="KW-1185">Reference proteome</keyword>
<dbReference type="Pfam" id="PF12852">
    <property type="entry name" value="Cupin_6"/>
    <property type="match status" value="1"/>
</dbReference>
<keyword evidence="2" id="KW-0238">DNA-binding</keyword>
<organism evidence="5 6">
    <name type="scientific">Dyella jejuensis</name>
    <dbReference type="NCBI Taxonomy" id="1432009"/>
    <lineage>
        <taxon>Bacteria</taxon>
        <taxon>Pseudomonadati</taxon>
        <taxon>Pseudomonadota</taxon>
        <taxon>Gammaproteobacteria</taxon>
        <taxon>Lysobacterales</taxon>
        <taxon>Rhodanobacteraceae</taxon>
        <taxon>Dyella</taxon>
    </lineage>
</organism>
<evidence type="ECO:0000256" key="2">
    <source>
        <dbReference type="ARBA" id="ARBA00023125"/>
    </source>
</evidence>
<dbReference type="SUPFAM" id="SSF46689">
    <property type="entry name" value="Homeodomain-like"/>
    <property type="match status" value="2"/>
</dbReference>
<dbReference type="PANTHER" id="PTHR46796">
    <property type="entry name" value="HTH-TYPE TRANSCRIPTIONAL ACTIVATOR RHAS-RELATED"/>
    <property type="match status" value="1"/>
</dbReference>
<dbReference type="InterPro" id="IPR018060">
    <property type="entry name" value="HTH_AraC"/>
</dbReference>
<accession>A0ABW8JLL5</accession>
<dbReference type="InterPro" id="IPR009057">
    <property type="entry name" value="Homeodomain-like_sf"/>
</dbReference>
<evidence type="ECO:0000256" key="3">
    <source>
        <dbReference type="ARBA" id="ARBA00023163"/>
    </source>
</evidence>
<dbReference type="SMART" id="SM00342">
    <property type="entry name" value="HTH_ARAC"/>
    <property type="match status" value="1"/>
</dbReference>
<comment type="caution">
    <text evidence="5">The sequence shown here is derived from an EMBL/GenBank/DDBJ whole genome shotgun (WGS) entry which is preliminary data.</text>
</comment>